<proteinExistence type="predicted"/>
<dbReference type="AlphaFoldDB" id="A0A813KUD7"/>
<dbReference type="Proteomes" id="UP000626109">
    <property type="component" value="Unassembled WGS sequence"/>
</dbReference>
<evidence type="ECO:0000313" key="1">
    <source>
        <dbReference type="EMBL" id="CAE8716008.1"/>
    </source>
</evidence>
<evidence type="ECO:0000313" key="2">
    <source>
        <dbReference type="Proteomes" id="UP000626109"/>
    </source>
</evidence>
<protein>
    <submittedName>
        <fullName evidence="1">Uncharacterized protein</fullName>
    </submittedName>
</protein>
<comment type="caution">
    <text evidence="1">The sequence shown here is derived from an EMBL/GenBank/DDBJ whole genome shotgun (WGS) entry which is preliminary data.</text>
</comment>
<name>A0A813KUD7_POLGL</name>
<organism evidence="1 2">
    <name type="scientific">Polarella glacialis</name>
    <name type="common">Dinoflagellate</name>
    <dbReference type="NCBI Taxonomy" id="89957"/>
    <lineage>
        <taxon>Eukaryota</taxon>
        <taxon>Sar</taxon>
        <taxon>Alveolata</taxon>
        <taxon>Dinophyceae</taxon>
        <taxon>Suessiales</taxon>
        <taxon>Suessiaceae</taxon>
        <taxon>Polarella</taxon>
    </lineage>
</organism>
<accession>A0A813KUD7</accession>
<dbReference type="EMBL" id="CAJNNW010032898">
    <property type="protein sequence ID" value="CAE8716008.1"/>
    <property type="molecule type" value="Genomic_DNA"/>
</dbReference>
<reference evidence="1" key="1">
    <citation type="submission" date="2021-02" db="EMBL/GenBank/DDBJ databases">
        <authorList>
            <person name="Dougan E. K."/>
            <person name="Rhodes N."/>
            <person name="Thang M."/>
            <person name="Chan C."/>
        </authorList>
    </citation>
    <scope>NUCLEOTIDE SEQUENCE</scope>
</reference>
<sequence length="532" mass="60291">MLREQQICRAHKLAAALVDWHSDHVQEVLVRSAVWIWGWAAAEAKAGLANRAAVVSKLVQSDTALAALLFFQTWHQWMIDERKLRAKHAAHEKTAMFFERAGLRNVFEMWLSVSGTFKSQHEDQLSRARLATRLIWDGISQLLVQVLHVWAQLVRHEKLDARREVMGHAMASSQDRLGLLRAIFSAWHREYAKSHQALLEIIRHRSGIRSLAQGLSGLLERSCDEIHTRLVLQHVLQHAWKSWLCAATSGQAMTQDLLQQRQQLTMEEHLNAACGEFALRQANLEQSCTALYVRLKGAGRTMLLCLARGGAAELKIVFDTWRHQVRHFVDHAGHVDRRSHESAFGLICICFKRWRAGAVAWHRRLHVHQHAACLLSWEKAGSARVVLAAWQAAAARDHRRASATGAASRLVYQREATILSVVLVRWVRALVRRRAAKGCSAVYETMEKACRQAWMQALFTSWVDVLVIVQTAAIRLGIRQPQAPTIDSFTVKGLVMRREAVLGEQGQRDLLEAFTSWDCISFLFTVPSPSPH</sequence>
<gene>
    <name evidence="1" type="ORF">PGLA2088_LOCUS38887</name>
</gene>